<dbReference type="InterPro" id="IPR002035">
    <property type="entry name" value="VWF_A"/>
</dbReference>
<dbReference type="InterPro" id="IPR051266">
    <property type="entry name" value="CLCR"/>
</dbReference>
<feature type="domain" description="VWFA" evidence="1">
    <location>
        <begin position="21"/>
        <end position="223"/>
    </location>
</feature>
<dbReference type="SUPFAM" id="SSF53300">
    <property type="entry name" value="vWA-like"/>
    <property type="match status" value="1"/>
</dbReference>
<dbReference type="AlphaFoldDB" id="A0A7I7Y2V5"/>
<dbReference type="InterPro" id="IPR036465">
    <property type="entry name" value="vWFA_dom_sf"/>
</dbReference>
<dbReference type="EMBL" id="AP022612">
    <property type="protein sequence ID" value="BBZ35909.1"/>
    <property type="molecule type" value="Genomic_DNA"/>
</dbReference>
<dbReference type="PIRSF" id="PIRSF020634">
    <property type="entry name" value="TerY_vWA"/>
    <property type="match status" value="1"/>
</dbReference>
<reference evidence="2" key="1">
    <citation type="journal article" date="2019" name="Emerg. Microbes Infect.">
        <title>Comprehensive subspecies identification of 175 nontuberculous mycobacteria species based on 7547 genomic profiles.</title>
        <authorList>
            <person name="Matsumoto Y."/>
            <person name="Kinjo T."/>
            <person name="Motooka D."/>
            <person name="Nabeya D."/>
            <person name="Jung N."/>
            <person name="Uechi K."/>
            <person name="Horii T."/>
            <person name="Iida T."/>
            <person name="Fujita J."/>
            <person name="Nakamura S."/>
        </authorList>
    </citation>
    <scope>NUCLEOTIDE SEQUENCE [LARGE SCALE GENOMIC DNA]</scope>
    <source>
        <strain evidence="2">JCM 13671</strain>
    </source>
</reference>
<dbReference type="Pfam" id="PF00092">
    <property type="entry name" value="VWA"/>
    <property type="match status" value="1"/>
</dbReference>
<dbReference type="Proteomes" id="UP000466931">
    <property type="component" value="Chromosome"/>
</dbReference>
<evidence type="ECO:0000313" key="3">
    <source>
        <dbReference type="Proteomes" id="UP000466931"/>
    </source>
</evidence>
<protein>
    <recommendedName>
        <fullName evidence="1">VWFA domain-containing protein</fullName>
    </recommendedName>
</protein>
<accession>A0A7I7Y2V5</accession>
<dbReference type="PANTHER" id="PTHR10579:SF43">
    <property type="entry name" value="ZINC FINGER (C3HC4-TYPE RING FINGER) FAMILY PROTEIN"/>
    <property type="match status" value="1"/>
</dbReference>
<gene>
    <name evidence="2" type="ORF">MCNF_45140</name>
</gene>
<dbReference type="Gene3D" id="3.40.50.410">
    <property type="entry name" value="von Willebrand factor, type A domain"/>
    <property type="match status" value="1"/>
</dbReference>
<dbReference type="PROSITE" id="PS50234">
    <property type="entry name" value="VWFA"/>
    <property type="match status" value="1"/>
</dbReference>
<dbReference type="RefSeq" id="WP_234813113.1">
    <property type="nucleotide sequence ID" value="NZ_AP022612.1"/>
</dbReference>
<organism evidence="2 3">
    <name type="scientific">Mycolicibacterium confluentis</name>
    <dbReference type="NCBI Taxonomy" id="28047"/>
    <lineage>
        <taxon>Bacteria</taxon>
        <taxon>Bacillati</taxon>
        <taxon>Actinomycetota</taxon>
        <taxon>Actinomycetes</taxon>
        <taxon>Mycobacteriales</taxon>
        <taxon>Mycobacteriaceae</taxon>
        <taxon>Mycolicibacterium</taxon>
    </lineage>
</organism>
<evidence type="ECO:0000259" key="1">
    <source>
        <dbReference type="PROSITE" id="PS50234"/>
    </source>
</evidence>
<sequence>MVSDWGWSVELNDANPDPRVACVVLADVSGSMQGEPVAALERGFAAFTSYLHNESLASKRVEVAVVTFGTLATVLVPMQEARSLQPVPFTASGTTNMAAGIDLALDIIEDRKHAYKVAGLQYYRPWILVLTDGKPNLDGFDAAVARLNAAEAARGVTVFAVGAGPRVDYQQLSRLSVQRSPAPLEGLKYAELFEWLSASLSNVSNSSEFARDDQALGSMSDRIPLPSVSGWTSA</sequence>
<dbReference type="SMART" id="SM00327">
    <property type="entry name" value="VWA"/>
    <property type="match status" value="1"/>
</dbReference>
<keyword evidence="3" id="KW-1185">Reference proteome</keyword>
<proteinExistence type="predicted"/>
<dbReference type="PANTHER" id="PTHR10579">
    <property type="entry name" value="CALCIUM-ACTIVATED CHLORIDE CHANNEL REGULATOR"/>
    <property type="match status" value="1"/>
</dbReference>
<name>A0A7I7Y2V5_9MYCO</name>
<dbReference type="InterPro" id="IPR011392">
    <property type="entry name" value="Tellurite-R_TerY"/>
</dbReference>
<reference evidence="2" key="2">
    <citation type="submission" date="2020-02" db="EMBL/GenBank/DDBJ databases">
        <authorList>
            <person name="Matsumoto Y."/>
            <person name="Motooka D."/>
            <person name="Nakamura S."/>
        </authorList>
    </citation>
    <scope>NUCLEOTIDE SEQUENCE</scope>
    <source>
        <strain evidence="2">JCM 13671</strain>
    </source>
</reference>
<evidence type="ECO:0000313" key="2">
    <source>
        <dbReference type="EMBL" id="BBZ35909.1"/>
    </source>
</evidence>